<sequence>MIETTSTRYSPQERFRIVGADYSDGHLIDDRHFIRSLQDVERVARGLVFSASASRPSNEAVYHRLRSFERNKVYEIVLDHDTRAYGFVTPAEPDIVHLRYDVSDVGLSNPISNGNITDGRIIDTWHIRTSLISIVAVLAVSQAAPGQTRFQRTLSSRSGICGGSPSSRAHSCGEDDGCGDHQANFTVGSCGELTRLSCTLRRRGVGFREISIRRPDERELAGPDGFTAFSAGFNCMFLDELLSSANLLFSQQGTVKSLAIETSMGHILLPKRVIKNLYKQKNENWQESLPLRPTSESDYSHGASLRYIDLAPNEVDDFGMETPPVVPCQQGEPSLRYSDLLPNQVEEMGAGEIEVPLVYHQPYEPRGGPCVH</sequence>
<dbReference type="EMBL" id="MCFC01000122">
    <property type="protein sequence ID" value="ORY20908.1"/>
    <property type="molecule type" value="Genomic_DNA"/>
</dbReference>
<evidence type="ECO:0000313" key="2">
    <source>
        <dbReference type="Proteomes" id="UP000193986"/>
    </source>
</evidence>
<accession>A0A1Y2AEA1</accession>
<dbReference type="Proteomes" id="UP000193986">
    <property type="component" value="Unassembled WGS sequence"/>
</dbReference>
<name>A0A1Y2AEA1_9TREE</name>
<protein>
    <submittedName>
        <fullName evidence="1">Uncharacterized protein</fullName>
    </submittedName>
</protein>
<comment type="caution">
    <text evidence="1">The sequence shown here is derived from an EMBL/GenBank/DDBJ whole genome shotgun (WGS) entry which is preliminary data.</text>
</comment>
<evidence type="ECO:0000313" key="1">
    <source>
        <dbReference type="EMBL" id="ORY20908.1"/>
    </source>
</evidence>
<gene>
    <name evidence="1" type="ORF">BCR39DRAFT_554477</name>
</gene>
<organism evidence="1 2">
    <name type="scientific">Naematelia encephala</name>
    <dbReference type="NCBI Taxonomy" id="71784"/>
    <lineage>
        <taxon>Eukaryota</taxon>
        <taxon>Fungi</taxon>
        <taxon>Dikarya</taxon>
        <taxon>Basidiomycota</taxon>
        <taxon>Agaricomycotina</taxon>
        <taxon>Tremellomycetes</taxon>
        <taxon>Tremellales</taxon>
        <taxon>Naemateliaceae</taxon>
        <taxon>Naematelia</taxon>
    </lineage>
</organism>
<proteinExistence type="predicted"/>
<dbReference type="AlphaFoldDB" id="A0A1Y2AEA1"/>
<reference evidence="1 2" key="1">
    <citation type="submission" date="2016-07" db="EMBL/GenBank/DDBJ databases">
        <title>Pervasive Adenine N6-methylation of Active Genes in Fungi.</title>
        <authorList>
            <consortium name="DOE Joint Genome Institute"/>
            <person name="Mondo S.J."/>
            <person name="Dannebaum R.O."/>
            <person name="Kuo R.C."/>
            <person name="Labutti K."/>
            <person name="Haridas S."/>
            <person name="Kuo A."/>
            <person name="Salamov A."/>
            <person name="Ahrendt S.R."/>
            <person name="Lipzen A."/>
            <person name="Sullivan W."/>
            <person name="Andreopoulos W.B."/>
            <person name="Clum A."/>
            <person name="Lindquist E."/>
            <person name="Daum C."/>
            <person name="Ramamoorthy G.K."/>
            <person name="Gryganskyi A."/>
            <person name="Culley D."/>
            <person name="Magnuson J.K."/>
            <person name="James T.Y."/>
            <person name="O'Malley M.A."/>
            <person name="Stajich J.E."/>
            <person name="Spatafora J.W."/>
            <person name="Visel A."/>
            <person name="Grigoriev I.V."/>
        </authorList>
    </citation>
    <scope>NUCLEOTIDE SEQUENCE [LARGE SCALE GENOMIC DNA]</scope>
    <source>
        <strain evidence="1 2">68-887.2</strain>
    </source>
</reference>
<keyword evidence="2" id="KW-1185">Reference proteome</keyword>
<dbReference type="InParanoid" id="A0A1Y2AEA1"/>